<dbReference type="Pfam" id="PF09981">
    <property type="entry name" value="DUF2218"/>
    <property type="match status" value="1"/>
</dbReference>
<organism evidence="1 2">
    <name type="scientific">Roseateles oligotrophus</name>
    <dbReference type="NCBI Taxonomy" id="1769250"/>
    <lineage>
        <taxon>Bacteria</taxon>
        <taxon>Pseudomonadati</taxon>
        <taxon>Pseudomonadota</taxon>
        <taxon>Betaproteobacteria</taxon>
        <taxon>Burkholderiales</taxon>
        <taxon>Sphaerotilaceae</taxon>
        <taxon>Roseateles</taxon>
    </lineage>
</organism>
<evidence type="ECO:0000313" key="2">
    <source>
        <dbReference type="Proteomes" id="UP000562027"/>
    </source>
</evidence>
<dbReference type="RefSeq" id="WP_184302915.1">
    <property type="nucleotide sequence ID" value="NZ_JACHLP010000008.1"/>
</dbReference>
<name>A0A840LBX2_9BURK</name>
<gene>
    <name evidence="1" type="ORF">HNP55_003778</name>
</gene>
<keyword evidence="2" id="KW-1185">Reference proteome</keyword>
<dbReference type="InterPro" id="IPR014543">
    <property type="entry name" value="UCP028291"/>
</dbReference>
<dbReference type="EMBL" id="JACHLP010000008">
    <property type="protein sequence ID" value="MBB4845231.1"/>
    <property type="molecule type" value="Genomic_DNA"/>
</dbReference>
<evidence type="ECO:0000313" key="1">
    <source>
        <dbReference type="EMBL" id="MBB4845231.1"/>
    </source>
</evidence>
<evidence type="ECO:0008006" key="3">
    <source>
        <dbReference type="Google" id="ProtNLM"/>
    </source>
</evidence>
<accession>A0A840LBX2</accession>
<sequence>MSALPPPLAEGFLRLPLQSWAQLNTDRADAYLFKLAKHFAKKVPVQLSDELAQVEFAFGQCELRSPPGAQVLRIHCACAHAQAQTTMHAVLASHLALLNRQVPVELFWENLPC</sequence>
<comment type="caution">
    <text evidence="1">The sequence shown here is derived from an EMBL/GenBank/DDBJ whole genome shotgun (WGS) entry which is preliminary data.</text>
</comment>
<dbReference type="Gene3D" id="3.30.310.50">
    <property type="entry name" value="Alpha-D-phosphohexomutase, C-terminal domain"/>
    <property type="match status" value="1"/>
</dbReference>
<dbReference type="Proteomes" id="UP000562027">
    <property type="component" value="Unassembled WGS sequence"/>
</dbReference>
<dbReference type="AlphaFoldDB" id="A0A840LBX2"/>
<proteinExistence type="predicted"/>
<protein>
    <recommendedName>
        <fullName evidence="3">DUF2218 domain-containing protein</fullName>
    </recommendedName>
</protein>
<reference evidence="1 2" key="1">
    <citation type="submission" date="2020-08" db="EMBL/GenBank/DDBJ databases">
        <title>Functional genomics of gut bacteria from endangered species of beetles.</title>
        <authorList>
            <person name="Carlos-Shanley C."/>
        </authorList>
    </citation>
    <scope>NUCLEOTIDE SEQUENCE [LARGE SCALE GENOMIC DNA]</scope>
    <source>
        <strain evidence="1 2">S00239</strain>
    </source>
</reference>